<dbReference type="Proteomes" id="UP001152622">
    <property type="component" value="Chromosome 6"/>
</dbReference>
<evidence type="ECO:0000313" key="2">
    <source>
        <dbReference type="EMBL" id="KAJ8357585.1"/>
    </source>
</evidence>
<feature type="region of interest" description="Disordered" evidence="1">
    <location>
        <begin position="83"/>
        <end position="132"/>
    </location>
</feature>
<protein>
    <submittedName>
        <fullName evidence="2">Uncharacterized protein</fullName>
    </submittedName>
</protein>
<organism evidence="2 3">
    <name type="scientific">Synaphobranchus kaupii</name>
    <name type="common">Kaup's arrowtooth eel</name>
    <dbReference type="NCBI Taxonomy" id="118154"/>
    <lineage>
        <taxon>Eukaryota</taxon>
        <taxon>Metazoa</taxon>
        <taxon>Chordata</taxon>
        <taxon>Craniata</taxon>
        <taxon>Vertebrata</taxon>
        <taxon>Euteleostomi</taxon>
        <taxon>Actinopterygii</taxon>
        <taxon>Neopterygii</taxon>
        <taxon>Teleostei</taxon>
        <taxon>Anguilliformes</taxon>
        <taxon>Synaphobranchidae</taxon>
        <taxon>Synaphobranchus</taxon>
    </lineage>
</organism>
<gene>
    <name evidence="2" type="ORF">SKAU_G00203790</name>
</gene>
<evidence type="ECO:0000256" key="1">
    <source>
        <dbReference type="SAM" id="MobiDB-lite"/>
    </source>
</evidence>
<reference evidence="2" key="1">
    <citation type="journal article" date="2023" name="Science">
        <title>Genome structures resolve the early diversification of teleost fishes.</title>
        <authorList>
            <person name="Parey E."/>
            <person name="Louis A."/>
            <person name="Montfort J."/>
            <person name="Bouchez O."/>
            <person name="Roques C."/>
            <person name="Iampietro C."/>
            <person name="Lluch J."/>
            <person name="Castinel A."/>
            <person name="Donnadieu C."/>
            <person name="Desvignes T."/>
            <person name="Floi Bucao C."/>
            <person name="Jouanno E."/>
            <person name="Wen M."/>
            <person name="Mejri S."/>
            <person name="Dirks R."/>
            <person name="Jansen H."/>
            <person name="Henkel C."/>
            <person name="Chen W.J."/>
            <person name="Zahm M."/>
            <person name="Cabau C."/>
            <person name="Klopp C."/>
            <person name="Thompson A.W."/>
            <person name="Robinson-Rechavi M."/>
            <person name="Braasch I."/>
            <person name="Lecointre G."/>
            <person name="Bobe J."/>
            <person name="Postlethwait J.H."/>
            <person name="Berthelot C."/>
            <person name="Roest Crollius H."/>
            <person name="Guiguen Y."/>
        </authorList>
    </citation>
    <scope>NUCLEOTIDE SEQUENCE</scope>
    <source>
        <strain evidence="2">WJC10195</strain>
    </source>
</reference>
<evidence type="ECO:0000313" key="3">
    <source>
        <dbReference type="Proteomes" id="UP001152622"/>
    </source>
</evidence>
<name>A0A9Q1FFZ2_SYNKA</name>
<sequence length="132" mass="14373">MTSQDLCHSGACESSMFMRGELLCCREALQFKGVVFCLGDKTGVTVCRSQASWESAAADWPRSQLTHNPPATSFCRRGNLAAPVRSTRPDSNEATVSAIAGTETSEGIRSPGALPKWQREPVKQKNTALWQK</sequence>
<comment type="caution">
    <text evidence="2">The sequence shown here is derived from an EMBL/GenBank/DDBJ whole genome shotgun (WGS) entry which is preliminary data.</text>
</comment>
<keyword evidence="3" id="KW-1185">Reference proteome</keyword>
<dbReference type="EMBL" id="JAINUF010000006">
    <property type="protein sequence ID" value="KAJ8357585.1"/>
    <property type="molecule type" value="Genomic_DNA"/>
</dbReference>
<dbReference type="AlphaFoldDB" id="A0A9Q1FFZ2"/>
<accession>A0A9Q1FFZ2</accession>
<proteinExistence type="predicted"/>